<evidence type="ECO:0000259" key="4">
    <source>
        <dbReference type="PROSITE" id="PS51186"/>
    </source>
</evidence>
<dbReference type="InterPro" id="IPR016181">
    <property type="entry name" value="Acyl_CoA_acyltransferase"/>
</dbReference>
<evidence type="ECO:0000256" key="3">
    <source>
        <dbReference type="SAM" id="MobiDB-lite"/>
    </source>
</evidence>
<evidence type="ECO:0000256" key="2">
    <source>
        <dbReference type="ARBA" id="ARBA00023315"/>
    </source>
</evidence>
<dbReference type="Pfam" id="PF24551">
    <property type="entry name" value="SH3_Rv0428c"/>
    <property type="match status" value="1"/>
</dbReference>
<dbReference type="Proteomes" id="UP000533269">
    <property type="component" value="Unassembled WGS sequence"/>
</dbReference>
<accession>A0A7W4TJQ8</accession>
<dbReference type="InterPro" id="IPR050680">
    <property type="entry name" value="YpeA/RimI_acetyltransf"/>
</dbReference>
<organism evidence="5 6">
    <name type="scientific">Kineococcus radiotolerans</name>
    <dbReference type="NCBI Taxonomy" id="131568"/>
    <lineage>
        <taxon>Bacteria</taxon>
        <taxon>Bacillati</taxon>
        <taxon>Actinomycetota</taxon>
        <taxon>Actinomycetes</taxon>
        <taxon>Kineosporiales</taxon>
        <taxon>Kineosporiaceae</taxon>
        <taxon>Kineococcus</taxon>
    </lineage>
</organism>
<reference evidence="5 6" key="1">
    <citation type="submission" date="2020-08" db="EMBL/GenBank/DDBJ databases">
        <title>The Agave Microbiome: Exploring the role of microbial communities in plant adaptations to desert environments.</title>
        <authorList>
            <person name="Partida-Martinez L.P."/>
        </authorList>
    </citation>
    <scope>NUCLEOTIDE SEQUENCE [LARGE SCALE GENOMIC DNA]</scope>
    <source>
        <strain evidence="5 6">AS2.23</strain>
    </source>
</reference>
<proteinExistence type="predicted"/>
<dbReference type="AlphaFoldDB" id="A0A7W4TJQ8"/>
<dbReference type="Gene3D" id="3.40.630.30">
    <property type="match status" value="1"/>
</dbReference>
<keyword evidence="2" id="KW-0012">Acyltransferase</keyword>
<dbReference type="RefSeq" id="WP_221183051.1">
    <property type="nucleotide sequence ID" value="NZ_JACHVY010000001.1"/>
</dbReference>
<sequence length="350" mass="36253">MAEVTPPPAPAPGSPPAAASAPGARAGDLRAGTRVVVRHRLPDGSARDALGDLVGADAATLRVATRRGEVVVARADVIAAKAVPPPPVRRGPPHTAIGVEDLERVMAEHWRPLERRDLGGWRLRAGGGFTGRANSALAVGDPGLDLPGALARVEAFYAERGLPALVAVPHPAPGLGEDLDVVALLAARGWAVRTPTLVMTAATDDLAGAAEVPLPPGARVVTSATPDEDWLARYRYLGSPGVPPAGRRILVSADEQVFVRVLDGEETVAIARGSLSPGWAGVTAVETVPAHRRRGLGRRLLAEVADWARSRGAASTYLQVSADNTGARALYGGAGFGVHHAYHYRVAPPS</sequence>
<dbReference type="Pfam" id="PF24553">
    <property type="entry name" value="Rv0428c_C"/>
    <property type="match status" value="1"/>
</dbReference>
<comment type="caution">
    <text evidence="5">The sequence shown here is derived from an EMBL/GenBank/DDBJ whole genome shotgun (WGS) entry which is preliminary data.</text>
</comment>
<gene>
    <name evidence="5" type="ORF">FHR75_000975</name>
</gene>
<dbReference type="PROSITE" id="PS51186">
    <property type="entry name" value="GNAT"/>
    <property type="match status" value="1"/>
</dbReference>
<keyword evidence="1 5" id="KW-0808">Transferase</keyword>
<feature type="compositionally biased region" description="Low complexity" evidence="3">
    <location>
        <begin position="16"/>
        <end position="26"/>
    </location>
</feature>
<evidence type="ECO:0000313" key="5">
    <source>
        <dbReference type="EMBL" id="MBB2900187.1"/>
    </source>
</evidence>
<dbReference type="PANTHER" id="PTHR43420">
    <property type="entry name" value="ACETYLTRANSFERASE"/>
    <property type="match status" value="1"/>
</dbReference>
<name>A0A7W4TJQ8_KINRA</name>
<dbReference type="EMBL" id="JACHVY010000001">
    <property type="protein sequence ID" value="MBB2900187.1"/>
    <property type="molecule type" value="Genomic_DNA"/>
</dbReference>
<protein>
    <submittedName>
        <fullName evidence="5">GNAT superfamily N-acetyltransferase</fullName>
    </submittedName>
</protein>
<feature type="region of interest" description="Disordered" evidence="3">
    <location>
        <begin position="1"/>
        <end position="29"/>
    </location>
</feature>
<feature type="compositionally biased region" description="Pro residues" evidence="3">
    <location>
        <begin position="1"/>
        <end position="15"/>
    </location>
</feature>
<dbReference type="GO" id="GO:0016747">
    <property type="term" value="F:acyltransferase activity, transferring groups other than amino-acyl groups"/>
    <property type="evidence" value="ECO:0007669"/>
    <property type="project" value="InterPro"/>
</dbReference>
<dbReference type="SUPFAM" id="SSF55729">
    <property type="entry name" value="Acyl-CoA N-acyltransferases (Nat)"/>
    <property type="match status" value="1"/>
</dbReference>
<reference evidence="5 6" key="2">
    <citation type="submission" date="2020-08" db="EMBL/GenBank/DDBJ databases">
        <authorList>
            <person name="Partida-Martinez L."/>
            <person name="Huntemann M."/>
            <person name="Clum A."/>
            <person name="Wang J."/>
            <person name="Palaniappan K."/>
            <person name="Ritter S."/>
            <person name="Chen I.-M."/>
            <person name="Stamatis D."/>
            <person name="Reddy T."/>
            <person name="O'Malley R."/>
            <person name="Daum C."/>
            <person name="Shapiro N."/>
            <person name="Ivanova N."/>
            <person name="Kyrpides N."/>
            <person name="Woyke T."/>
        </authorList>
    </citation>
    <scope>NUCLEOTIDE SEQUENCE [LARGE SCALE GENOMIC DNA]</scope>
    <source>
        <strain evidence="5 6">AS2.23</strain>
    </source>
</reference>
<evidence type="ECO:0000256" key="1">
    <source>
        <dbReference type="ARBA" id="ARBA00022679"/>
    </source>
</evidence>
<feature type="domain" description="N-acetyltransferase" evidence="4">
    <location>
        <begin position="219"/>
        <end position="350"/>
    </location>
</feature>
<evidence type="ECO:0000313" key="6">
    <source>
        <dbReference type="Proteomes" id="UP000533269"/>
    </source>
</evidence>
<dbReference type="InterPro" id="IPR000182">
    <property type="entry name" value="GNAT_dom"/>
</dbReference>
<dbReference type="InterPro" id="IPR056935">
    <property type="entry name" value="Rv0428c-like_C"/>
</dbReference>
<dbReference type="InterPro" id="IPR056934">
    <property type="entry name" value="SH3_Rv0428c"/>
</dbReference>